<keyword evidence="4" id="KW-0614">Plasmid</keyword>
<evidence type="ECO:0000313" key="4">
    <source>
        <dbReference type="EMBL" id="ASY46691.1"/>
    </source>
</evidence>
<keyword evidence="1" id="KW-0460">Magnesium</keyword>
<sequence length="216" mass="23318">MHMCVRPIVLAAGRSSRMGFDKLRTNLGGRPVLAHIVDTIEQAGLPPPHIVTDADAAELRDILGKRELCQTRASDARRGMAHSLIAGISALPQDTRAAIICLGDMPFVPASLLQRMAQQATPSTILVPISDGRRGNPITWGSDFFPALLNLSGDTGARSLLEKYRASVVPIHIDDPGIHFDLDTPAALAAAQSQWNQRHDGLTRLPTKLSDQSPDR</sequence>
<geneLocation type="plasmid" evidence="4 5">
    <name>p2</name>
</geneLocation>
<dbReference type="EMBL" id="CP022748">
    <property type="protein sequence ID" value="ASY46691.1"/>
    <property type="molecule type" value="Genomic_DNA"/>
</dbReference>
<dbReference type="PANTHER" id="PTHR43777:SF1">
    <property type="entry name" value="MOLYBDENUM COFACTOR CYTIDYLYLTRANSFERASE"/>
    <property type="match status" value="1"/>
</dbReference>
<dbReference type="KEGG" id="shyd:CJD35_19530"/>
<dbReference type="InterPro" id="IPR025877">
    <property type="entry name" value="MobA-like_NTP_Trfase"/>
</dbReference>
<evidence type="ECO:0000259" key="3">
    <source>
        <dbReference type="Pfam" id="PF12804"/>
    </source>
</evidence>
<dbReference type="GO" id="GO:0016779">
    <property type="term" value="F:nucleotidyltransferase activity"/>
    <property type="evidence" value="ECO:0007669"/>
    <property type="project" value="UniProtKB-ARBA"/>
</dbReference>
<dbReference type="Gene3D" id="3.90.550.10">
    <property type="entry name" value="Spore Coat Polysaccharide Biosynthesis Protein SpsA, Chain A"/>
    <property type="match status" value="1"/>
</dbReference>
<organism evidence="4 5">
    <name type="scientific">Sphingobium xenophagum</name>
    <dbReference type="NCBI Taxonomy" id="121428"/>
    <lineage>
        <taxon>Bacteria</taxon>
        <taxon>Pseudomonadati</taxon>
        <taxon>Pseudomonadota</taxon>
        <taxon>Alphaproteobacteria</taxon>
        <taxon>Sphingomonadales</taxon>
        <taxon>Sphingomonadaceae</taxon>
        <taxon>Sphingobium</taxon>
    </lineage>
</organism>
<evidence type="ECO:0000256" key="2">
    <source>
        <dbReference type="SAM" id="MobiDB-lite"/>
    </source>
</evidence>
<proteinExistence type="predicted"/>
<evidence type="ECO:0000313" key="5">
    <source>
        <dbReference type="Proteomes" id="UP000217141"/>
    </source>
</evidence>
<feature type="region of interest" description="Disordered" evidence="2">
    <location>
        <begin position="195"/>
        <end position="216"/>
    </location>
</feature>
<dbReference type="AlphaFoldDB" id="A0A249MZ88"/>
<dbReference type="PANTHER" id="PTHR43777">
    <property type="entry name" value="MOLYBDENUM COFACTOR CYTIDYLYLTRANSFERASE"/>
    <property type="match status" value="1"/>
</dbReference>
<dbReference type="InterPro" id="IPR029044">
    <property type="entry name" value="Nucleotide-diphossugar_trans"/>
</dbReference>
<dbReference type="CDD" id="cd04182">
    <property type="entry name" value="GT_2_like_f"/>
    <property type="match status" value="1"/>
</dbReference>
<dbReference type="Pfam" id="PF12804">
    <property type="entry name" value="NTP_transf_3"/>
    <property type="match status" value="1"/>
</dbReference>
<keyword evidence="4" id="KW-0808">Transferase</keyword>
<protein>
    <submittedName>
        <fullName evidence="4">Nucleotidyltransferase family protein</fullName>
    </submittedName>
</protein>
<reference evidence="4 5" key="1">
    <citation type="submission" date="2017-08" db="EMBL/GenBank/DDBJ databases">
        <title>Whole Genome Sequence of Sphingobium hydrophobicum C1: Insights into Adaption to the Electronic-waste Contaminated Sediment.</title>
        <authorList>
            <person name="Song D."/>
            <person name="Chen X."/>
            <person name="Xu M."/>
        </authorList>
    </citation>
    <scope>NUCLEOTIDE SEQUENCE [LARGE SCALE GENOMIC DNA]</scope>
    <source>
        <strain evidence="4 5">C1</strain>
        <plasmid evidence="4 5">p2</plasmid>
    </source>
</reference>
<dbReference type="Proteomes" id="UP000217141">
    <property type="component" value="Plasmid p2"/>
</dbReference>
<dbReference type="SUPFAM" id="SSF53448">
    <property type="entry name" value="Nucleotide-diphospho-sugar transferases"/>
    <property type="match status" value="1"/>
</dbReference>
<gene>
    <name evidence="4" type="ORF">CJD35_19530</name>
</gene>
<feature type="domain" description="MobA-like NTP transferase" evidence="3">
    <location>
        <begin position="8"/>
        <end position="164"/>
    </location>
</feature>
<name>A0A249MZ88_SPHXE</name>
<accession>A0A249MZ88</accession>
<evidence type="ECO:0000256" key="1">
    <source>
        <dbReference type="ARBA" id="ARBA00022842"/>
    </source>
</evidence>